<keyword evidence="1" id="KW-0812">Transmembrane</keyword>
<gene>
    <name evidence="2" type="ORF">BKA08_003448</name>
</gene>
<evidence type="ECO:0000313" key="2">
    <source>
        <dbReference type="EMBL" id="NYD59210.1"/>
    </source>
</evidence>
<protein>
    <submittedName>
        <fullName evidence="2">Uncharacterized protein</fullName>
    </submittedName>
</protein>
<keyword evidence="1" id="KW-1133">Transmembrane helix</keyword>
<evidence type="ECO:0000313" key="3">
    <source>
        <dbReference type="Proteomes" id="UP000516957"/>
    </source>
</evidence>
<proteinExistence type="predicted"/>
<keyword evidence="3" id="KW-1185">Reference proteome</keyword>
<feature type="transmembrane region" description="Helical" evidence="1">
    <location>
        <begin position="110"/>
        <end position="134"/>
    </location>
</feature>
<reference evidence="2 3" key="1">
    <citation type="submission" date="2020-07" db="EMBL/GenBank/DDBJ databases">
        <title>Sequencing the genomes of 1000 actinobacteria strains.</title>
        <authorList>
            <person name="Klenk H.-P."/>
        </authorList>
    </citation>
    <scope>NUCLEOTIDE SEQUENCE [LARGE SCALE GENOMIC DNA]</scope>
    <source>
        <strain evidence="2 3">DSM 18965</strain>
    </source>
</reference>
<dbReference type="Proteomes" id="UP000516957">
    <property type="component" value="Unassembled WGS sequence"/>
</dbReference>
<feature type="transmembrane region" description="Helical" evidence="1">
    <location>
        <begin position="71"/>
        <end position="90"/>
    </location>
</feature>
<dbReference type="EMBL" id="JACCBE010000001">
    <property type="protein sequence ID" value="NYD59210.1"/>
    <property type="molecule type" value="Genomic_DNA"/>
</dbReference>
<accession>A0A7Y9F5X7</accession>
<keyword evidence="1" id="KW-0472">Membrane</keyword>
<feature type="transmembrane region" description="Helical" evidence="1">
    <location>
        <begin position="29"/>
        <end position="51"/>
    </location>
</feature>
<comment type="caution">
    <text evidence="2">The sequence shown here is derived from an EMBL/GenBank/DDBJ whole genome shotgun (WGS) entry which is preliminary data.</text>
</comment>
<name>A0A7Y9F5X7_9ACTN</name>
<sequence>MPGPVQPDHRFPVEDGERPAQLQHDLRRVLVVATWVLAGFVVLAQLPWVVAAFADGPGAGWWWLSSIVPRVSVLLAVPVATLLGLAWVGAGSGRPGSAAAREPSTCASTLASVALLVLVLEILLVGTVVAMTWAG</sequence>
<organism evidence="2 3">
    <name type="scientific">Nocardioides marinisabuli</name>
    <dbReference type="NCBI Taxonomy" id="419476"/>
    <lineage>
        <taxon>Bacteria</taxon>
        <taxon>Bacillati</taxon>
        <taxon>Actinomycetota</taxon>
        <taxon>Actinomycetes</taxon>
        <taxon>Propionibacteriales</taxon>
        <taxon>Nocardioidaceae</taxon>
        <taxon>Nocardioides</taxon>
    </lineage>
</organism>
<dbReference type="AlphaFoldDB" id="A0A7Y9F5X7"/>
<evidence type="ECO:0000256" key="1">
    <source>
        <dbReference type="SAM" id="Phobius"/>
    </source>
</evidence>
<dbReference type="RefSeq" id="WP_179616695.1">
    <property type="nucleotide sequence ID" value="NZ_CP059163.1"/>
</dbReference>